<reference evidence="1" key="1">
    <citation type="submission" date="2018-05" db="EMBL/GenBank/DDBJ databases">
        <authorList>
            <person name="Lanie J.A."/>
            <person name="Ng W.-L."/>
            <person name="Kazmierczak K.M."/>
            <person name="Andrzejewski T.M."/>
            <person name="Davidsen T.M."/>
            <person name="Wayne K.J."/>
            <person name="Tettelin H."/>
            <person name="Glass J.I."/>
            <person name="Rusch D."/>
            <person name="Podicherti R."/>
            <person name="Tsui H.-C.T."/>
            <person name="Winkler M.E."/>
        </authorList>
    </citation>
    <scope>NUCLEOTIDE SEQUENCE</scope>
</reference>
<dbReference type="InterPro" id="IPR013446">
    <property type="entry name" value="G1P_cyt_trans-like"/>
</dbReference>
<dbReference type="SUPFAM" id="SSF53448">
    <property type="entry name" value="Nucleotide-diphospho-sugar transferases"/>
    <property type="match status" value="1"/>
</dbReference>
<dbReference type="Gene3D" id="3.90.550.10">
    <property type="entry name" value="Spore Coat Polysaccharide Biosynthesis Protein SpsA, Chain A"/>
    <property type="match status" value="1"/>
</dbReference>
<protein>
    <recommendedName>
        <fullName evidence="2">Nucleotidyl transferase domain-containing protein</fullName>
    </recommendedName>
</protein>
<dbReference type="PANTHER" id="PTHR47183:SF3">
    <property type="entry name" value="TRANSFERASE"/>
    <property type="match status" value="1"/>
</dbReference>
<evidence type="ECO:0008006" key="2">
    <source>
        <dbReference type="Google" id="ProtNLM"/>
    </source>
</evidence>
<evidence type="ECO:0000313" key="1">
    <source>
        <dbReference type="EMBL" id="SVC89915.1"/>
    </source>
</evidence>
<dbReference type="GO" id="GO:0047343">
    <property type="term" value="F:glucose-1-phosphate cytidylyltransferase activity"/>
    <property type="evidence" value="ECO:0007669"/>
    <property type="project" value="InterPro"/>
</dbReference>
<accession>A0A382QYG8</accession>
<sequence length="246" mass="29087">MKVVLFCGGFGMRMGSFFQNKTDFLENSPKPMIMIGNRPILWHIMKYYAHFGHRDFILCLGYKADIIKEYFKTNNDHFADWNIQLVDTGLNTKIGQRLFSVKDLLRNDDVFMVNYTDGLTDVNLKTYLEYFMKHDKIASLLSVKAPLGFHHVISNKNGIVERIKDGLGNFDLRINGGFFIFKNEFFNYIKDGEELVDEPFERLIRQGQLISYMYDGFWKNIDNYKDKIEIDEMYEKNNSPWILWED</sequence>
<organism evidence="1">
    <name type="scientific">marine metagenome</name>
    <dbReference type="NCBI Taxonomy" id="408172"/>
    <lineage>
        <taxon>unclassified sequences</taxon>
        <taxon>metagenomes</taxon>
        <taxon>ecological metagenomes</taxon>
    </lineage>
</organism>
<dbReference type="EMBL" id="UINC01117472">
    <property type="protein sequence ID" value="SVC89915.1"/>
    <property type="molecule type" value="Genomic_DNA"/>
</dbReference>
<dbReference type="InterPro" id="IPR029044">
    <property type="entry name" value="Nucleotide-diphossugar_trans"/>
</dbReference>
<name>A0A382QYG8_9ZZZZ</name>
<proteinExistence type="predicted"/>
<dbReference type="AlphaFoldDB" id="A0A382QYG8"/>
<gene>
    <name evidence="1" type="ORF">METZ01_LOCUS342769</name>
</gene>
<dbReference type="PANTHER" id="PTHR47183">
    <property type="entry name" value="GLUCOSE-1-PHOSPHATE CYTIDYLYLTRANSFERASE-RELATED"/>
    <property type="match status" value="1"/>
</dbReference>